<gene>
    <name evidence="1" type="ORF">AVEN_135988_1</name>
</gene>
<proteinExistence type="predicted"/>
<dbReference type="AlphaFoldDB" id="A0A4Y2LCK4"/>
<dbReference type="GO" id="GO:0008270">
    <property type="term" value="F:zinc ion binding"/>
    <property type="evidence" value="ECO:0007669"/>
    <property type="project" value="InterPro"/>
</dbReference>
<sequence>MTIKRSILVAKKGIRHTLEVRRKKLTKVFERKKECRCYHCSSTGYFRSNCPQLKQSESTAFVNWIINAPDNDLISPYTVNGEVNGFKMPILPDTGTTVDIVSRNRIRPEILTGEHIWVQQTFDEKPICLPLAEVELKGKFGQFKTKAAVVCSEADKVKYLLGNCTATLLGKDRERLLFPKLNGLQTRAQKRVTEQKKETDQLRNNFSKGIKTKEVGKFRNSKVSASYVSTPRNSDVTARTNEAANQLRTINEEKRFQRRTFSEVQSPATSTCTSKNDTNIKFVTKISKRPSNKINIGEISVGKLSLLSNEMAKSNTRRYNDMSVVESKMKISKIKSLVKPNKNNVSVNAIEKSHSLHSKVISEGKGNEALDTISQVKCQESGNKAFSIKTVSDINQEIRSG</sequence>
<name>A0A4Y2LCK4_ARAVE</name>
<evidence type="ECO:0000313" key="2">
    <source>
        <dbReference type="Proteomes" id="UP000499080"/>
    </source>
</evidence>
<reference evidence="1 2" key="1">
    <citation type="journal article" date="2019" name="Sci. Rep.">
        <title>Orb-weaving spider Araneus ventricosus genome elucidates the spidroin gene catalogue.</title>
        <authorList>
            <person name="Kono N."/>
            <person name="Nakamura H."/>
            <person name="Ohtoshi R."/>
            <person name="Moran D.A.P."/>
            <person name="Shinohara A."/>
            <person name="Yoshida Y."/>
            <person name="Fujiwara M."/>
            <person name="Mori M."/>
            <person name="Tomita M."/>
            <person name="Arakawa K."/>
        </authorList>
    </citation>
    <scope>NUCLEOTIDE SEQUENCE [LARGE SCALE GENOMIC DNA]</scope>
</reference>
<dbReference type="EMBL" id="BGPR01005685">
    <property type="protein sequence ID" value="GBN12481.1"/>
    <property type="molecule type" value="Genomic_DNA"/>
</dbReference>
<dbReference type="SUPFAM" id="SSF57756">
    <property type="entry name" value="Retrovirus zinc finger-like domains"/>
    <property type="match status" value="1"/>
</dbReference>
<keyword evidence="2" id="KW-1185">Reference proteome</keyword>
<dbReference type="Proteomes" id="UP000499080">
    <property type="component" value="Unassembled WGS sequence"/>
</dbReference>
<protein>
    <recommendedName>
        <fullName evidence="3">CCHC-type domain-containing protein</fullName>
    </recommendedName>
</protein>
<dbReference type="OrthoDB" id="6427445at2759"/>
<accession>A0A4Y2LCK4</accession>
<dbReference type="GO" id="GO:0003676">
    <property type="term" value="F:nucleic acid binding"/>
    <property type="evidence" value="ECO:0007669"/>
    <property type="project" value="InterPro"/>
</dbReference>
<evidence type="ECO:0000313" key="1">
    <source>
        <dbReference type="EMBL" id="GBN12481.1"/>
    </source>
</evidence>
<organism evidence="1 2">
    <name type="scientific">Araneus ventricosus</name>
    <name type="common">Orbweaver spider</name>
    <name type="synonym">Epeira ventricosa</name>
    <dbReference type="NCBI Taxonomy" id="182803"/>
    <lineage>
        <taxon>Eukaryota</taxon>
        <taxon>Metazoa</taxon>
        <taxon>Ecdysozoa</taxon>
        <taxon>Arthropoda</taxon>
        <taxon>Chelicerata</taxon>
        <taxon>Arachnida</taxon>
        <taxon>Araneae</taxon>
        <taxon>Araneomorphae</taxon>
        <taxon>Entelegynae</taxon>
        <taxon>Araneoidea</taxon>
        <taxon>Araneidae</taxon>
        <taxon>Araneus</taxon>
    </lineage>
</organism>
<comment type="caution">
    <text evidence="1">The sequence shown here is derived from an EMBL/GenBank/DDBJ whole genome shotgun (WGS) entry which is preliminary data.</text>
</comment>
<dbReference type="InterPro" id="IPR036875">
    <property type="entry name" value="Znf_CCHC_sf"/>
</dbReference>
<evidence type="ECO:0008006" key="3">
    <source>
        <dbReference type="Google" id="ProtNLM"/>
    </source>
</evidence>